<dbReference type="Pfam" id="PF00078">
    <property type="entry name" value="RVT_1"/>
    <property type="match status" value="1"/>
</dbReference>
<dbReference type="PANTHER" id="PTHR34047:SF8">
    <property type="entry name" value="PROTEIN YKFC"/>
    <property type="match status" value="1"/>
</dbReference>
<dbReference type="InterPro" id="IPR000477">
    <property type="entry name" value="RT_dom"/>
</dbReference>
<feature type="compositionally biased region" description="Basic and acidic residues" evidence="1">
    <location>
        <begin position="49"/>
        <end position="82"/>
    </location>
</feature>
<gene>
    <name evidence="3" type="primary">orf705</name>
</gene>
<feature type="compositionally biased region" description="Basic and acidic residues" evidence="1">
    <location>
        <begin position="1"/>
        <end position="10"/>
    </location>
</feature>
<dbReference type="EMBL" id="MN977366">
    <property type="protein sequence ID" value="QID02898.1"/>
    <property type="molecule type" value="Genomic_DNA"/>
</dbReference>
<dbReference type="InterPro" id="IPR043502">
    <property type="entry name" value="DNA/RNA_pol_sf"/>
</dbReference>
<name>A0A6G6A4L3_ORBOL</name>
<dbReference type="InterPro" id="IPR051083">
    <property type="entry name" value="GrpII_Intron_Splice-Mob/Def"/>
</dbReference>
<evidence type="ECO:0000313" key="3">
    <source>
        <dbReference type="EMBL" id="QID02898.1"/>
    </source>
</evidence>
<geneLocation type="mitochondrion" evidence="3"/>
<keyword evidence="3" id="KW-0496">Mitochondrion</keyword>
<protein>
    <recommendedName>
        <fullName evidence="2">Reverse transcriptase domain-containing protein</fullName>
    </recommendedName>
</protein>
<feature type="region of interest" description="Disordered" evidence="1">
    <location>
        <begin position="1"/>
        <end position="107"/>
    </location>
</feature>
<dbReference type="GO" id="GO:0005739">
    <property type="term" value="C:mitochondrion"/>
    <property type="evidence" value="ECO:0007669"/>
    <property type="project" value="UniProtKB-ARBA"/>
</dbReference>
<dbReference type="GO" id="GO:0006397">
    <property type="term" value="P:mRNA processing"/>
    <property type="evidence" value="ECO:0007669"/>
    <property type="project" value="InterPro"/>
</dbReference>
<dbReference type="CDD" id="cd01651">
    <property type="entry name" value="RT_G2_intron"/>
    <property type="match status" value="1"/>
</dbReference>
<feature type="compositionally biased region" description="Polar residues" evidence="1">
    <location>
        <begin position="86"/>
        <end position="98"/>
    </location>
</feature>
<dbReference type="InterPro" id="IPR024937">
    <property type="entry name" value="Domain_X"/>
</dbReference>
<organism evidence="3">
    <name type="scientific">Orbilia oligospora</name>
    <name type="common">Nematode-trapping fungus</name>
    <name type="synonym">Arthrobotrys oligospora</name>
    <dbReference type="NCBI Taxonomy" id="2813651"/>
    <lineage>
        <taxon>Eukaryota</taxon>
        <taxon>Fungi</taxon>
        <taxon>Dikarya</taxon>
        <taxon>Ascomycota</taxon>
        <taxon>Pezizomycotina</taxon>
        <taxon>Orbiliomycetes</taxon>
        <taxon>Orbiliales</taxon>
        <taxon>Orbiliaceae</taxon>
        <taxon>Orbilia</taxon>
    </lineage>
</organism>
<feature type="domain" description="Reverse transcriptase" evidence="2">
    <location>
        <begin position="200"/>
        <end position="487"/>
    </location>
</feature>
<dbReference type="AlphaFoldDB" id="A0A6G6A4L3"/>
<dbReference type="PANTHER" id="PTHR34047">
    <property type="entry name" value="NUCLEAR INTRON MATURASE 1, MITOCHONDRIAL-RELATED"/>
    <property type="match status" value="1"/>
</dbReference>
<dbReference type="PROSITE" id="PS50878">
    <property type="entry name" value="RT_POL"/>
    <property type="match status" value="1"/>
</dbReference>
<dbReference type="Pfam" id="PF01348">
    <property type="entry name" value="Intron_maturas2"/>
    <property type="match status" value="1"/>
</dbReference>
<reference evidence="3" key="1">
    <citation type="submission" date="2020-01" db="EMBL/GenBank/DDBJ databases">
        <authorList>
            <person name="Fang M.L."/>
            <person name="Zhang Y."/>
        </authorList>
    </citation>
    <scope>NUCLEOTIDE SEQUENCE</scope>
    <source>
        <strain evidence="3">YMF1.03037</strain>
    </source>
</reference>
<feature type="compositionally biased region" description="Polar residues" evidence="1">
    <location>
        <begin position="25"/>
        <end position="38"/>
    </location>
</feature>
<evidence type="ECO:0000256" key="1">
    <source>
        <dbReference type="SAM" id="MobiDB-lite"/>
    </source>
</evidence>
<dbReference type="SUPFAM" id="SSF56672">
    <property type="entry name" value="DNA/RNA polymerases"/>
    <property type="match status" value="1"/>
</dbReference>
<proteinExistence type="predicted"/>
<sequence length="705" mass="80891">MDEGPEHGDEAVNSDSWNHEEVLLDNTSMVQNLSSSGAELNPFSPNAEANDKELESTDQSDPKTISEKELPQVDRTEPKESENVEESNAGSPKSSNRQGDGGTVQGNERMQLNTKGFQQISTNSYQAETQDIKVQVGRILELALGNIRLEPKIRDIYKLMMSRDLYILAYRNIKSKPGNMTPGSDQITLDGISLKIIDRIILTMKNQSFQFKPVRREYIPKANGKMRPLGIPSPMDKLVQEAMRIILEAIYEPKFLDTSHGFRPGRSCHTALKEISKWNGTTWAIEGDIKGYFDNVDHYVLEGLLKKYIDDVRFMNLYWKLVKAGYVENHNYHASNLGVPQGGILSPLLSNIYLHELDLYMKSLIEELTDKEISKVNPKMSWYSTLIKRKEKEYKDNPDKRILKEIAQLREKRNIQPSRLKTGNSIRYCRYADDWIVGIIGNKEFAKDMKERISKFLKETLKLELSEEKTVITNLHDERAMFLGTEISTPKPAQSKMVSKKDRSGKKIKSKVNHVRVFFHAPIKRIIDKLHKEGFVQDSHGTPTALKKWIFYDHRTIIMNYNSVVKGYLNYYSFVDNYYSVVNSIVKHILLHSCALTLTRKFNLHSRATVFGKFGTNLAPKDDLSTLKTKNKVEFFLPPNGNKTGEFKINTKFWDPLNVVRWNIETQKAMFNSCLICGETGDIHMHHVKHIRKQGENLSGFTKIM</sequence>
<accession>A0A6G6A4L3</accession>
<evidence type="ECO:0000259" key="2">
    <source>
        <dbReference type="PROSITE" id="PS50878"/>
    </source>
</evidence>